<reference evidence="3" key="1">
    <citation type="journal article" date="2019" name="Int. J. Syst. Evol. Microbiol.">
        <title>The Global Catalogue of Microorganisms (GCM) 10K type strain sequencing project: providing services to taxonomists for standard genome sequencing and annotation.</title>
        <authorList>
            <consortium name="The Broad Institute Genomics Platform"/>
            <consortium name="The Broad Institute Genome Sequencing Center for Infectious Disease"/>
            <person name="Wu L."/>
            <person name="Ma J."/>
        </authorList>
    </citation>
    <scope>NUCLEOTIDE SEQUENCE [LARGE SCALE GENOMIC DNA]</scope>
    <source>
        <strain evidence="3">NBRC 3266</strain>
    </source>
</reference>
<name>A0ABQ5WTY8_9PROT</name>
<comment type="caution">
    <text evidence="2">The sequence shown here is derived from an EMBL/GenBank/DDBJ whole genome shotgun (WGS) entry which is preliminary data.</text>
</comment>
<accession>A0ABQ5WTY8</accession>
<evidence type="ECO:0000256" key="1">
    <source>
        <dbReference type="SAM" id="MobiDB-lite"/>
    </source>
</evidence>
<organism evidence="2 3">
    <name type="scientific">Gluconobacter kondonii</name>
    <dbReference type="NCBI Taxonomy" id="941463"/>
    <lineage>
        <taxon>Bacteria</taxon>
        <taxon>Pseudomonadati</taxon>
        <taxon>Pseudomonadota</taxon>
        <taxon>Alphaproteobacteria</taxon>
        <taxon>Acetobacterales</taxon>
        <taxon>Acetobacteraceae</taxon>
        <taxon>Gluconobacter</taxon>
    </lineage>
</organism>
<keyword evidence="3" id="KW-1185">Reference proteome</keyword>
<sequence length="53" mass="6113">MQVTRQKARVLWPKLLTRLAVSEAQVPPGSWEPLGRSAFGPRQRASWRWSEPL</sequence>
<evidence type="ECO:0000313" key="2">
    <source>
        <dbReference type="EMBL" id="GLQ67005.1"/>
    </source>
</evidence>
<protein>
    <submittedName>
        <fullName evidence="2">Uncharacterized protein</fullName>
    </submittedName>
</protein>
<gene>
    <name evidence="2" type="ORF">GCM10007870_25900</name>
</gene>
<dbReference type="EMBL" id="BSNV01000047">
    <property type="protein sequence ID" value="GLQ67005.1"/>
    <property type="molecule type" value="Genomic_DNA"/>
</dbReference>
<feature type="region of interest" description="Disordered" evidence="1">
    <location>
        <begin position="32"/>
        <end position="53"/>
    </location>
</feature>
<proteinExistence type="predicted"/>
<dbReference type="Proteomes" id="UP001156629">
    <property type="component" value="Unassembled WGS sequence"/>
</dbReference>
<evidence type="ECO:0000313" key="3">
    <source>
        <dbReference type="Proteomes" id="UP001156629"/>
    </source>
</evidence>